<evidence type="ECO:0000256" key="3">
    <source>
        <dbReference type="ARBA" id="ARBA00023295"/>
    </source>
</evidence>
<dbReference type="AlphaFoldDB" id="A0A9P1MAI4"/>
<evidence type="ECO:0000256" key="1">
    <source>
        <dbReference type="ARBA" id="ARBA00005641"/>
    </source>
</evidence>
<evidence type="ECO:0000256" key="2">
    <source>
        <dbReference type="ARBA" id="ARBA00022801"/>
    </source>
</evidence>
<keyword evidence="3 4" id="KW-0326">Glycosidase</keyword>
<reference evidence="7" key="1">
    <citation type="submission" date="2022-11" db="EMBL/GenBank/DDBJ databases">
        <authorList>
            <person name="Scott C."/>
            <person name="Bruce N."/>
        </authorList>
    </citation>
    <scope>NUCLEOTIDE SEQUENCE</scope>
</reference>
<name>A0A9P1MAI4_9PEZI</name>
<dbReference type="Pfam" id="PF00150">
    <property type="entry name" value="Cellulase"/>
    <property type="match status" value="1"/>
</dbReference>
<accession>A0A9P1MAI4</accession>
<keyword evidence="8" id="KW-1185">Reference proteome</keyword>
<dbReference type="PANTHER" id="PTHR31263:SF0">
    <property type="entry name" value="CELLULASE FAMILY PROTEIN (AFU_ORTHOLOGUE AFUA_5G14560)"/>
    <property type="match status" value="1"/>
</dbReference>
<dbReference type="SUPFAM" id="SSF51445">
    <property type="entry name" value="(Trans)glycosidases"/>
    <property type="match status" value="1"/>
</dbReference>
<dbReference type="EMBL" id="CALLCH030000009">
    <property type="protein sequence ID" value="CAI4213739.1"/>
    <property type="molecule type" value="Genomic_DNA"/>
</dbReference>
<comment type="caution">
    <text evidence="7">The sequence shown here is derived from an EMBL/GenBank/DDBJ whole genome shotgun (WGS) entry which is preliminary data.</text>
</comment>
<sequence>MRELDYIKAAPSGYRVGPRRRDDLKSGKSKLACDLVSSVQFRFLAAADAPYMLLAIPLRRTWSQAIKGTVLPVRAVGGKSAGLKGQRKKRAEKKNGLPDPRPDGHRRRLVPCPGVPSTGLAARPRCALDPDAASLAFERANRLPPESELAPAMSTYELPLRTRGRDVVDARGRRVKLASVNWYGASDELFASGGLDARHRDDIARLIRRLGFNSVRLPYSDELVTSNPIVRAADVAANPDLIGLSALEVFHATVRSLTGAGIAVIVNNHITRASWCDGFDLCDASWKNDHLGPLCPLRQTEEDWIRHWEAVVAPLADDPLVIGVDLRNEVRGLWGTMSWDSWAAAAERAGDRLLALNPDWLIIVGGTSSGNDLSGGRYATRSYESFVSTVRRHWGYLLEGDIAPVWVGEFGAPARPGVGDARYWRHLVRYLKVLDADFGYWALNPRKMSRDGSSVPETYGLVEEDWKTPVLDYRMKSMIELMRDVADSESEDEAGRGIGERK</sequence>
<comment type="similarity">
    <text evidence="1 4">Belongs to the glycosyl hydrolase 5 (cellulase A) family.</text>
</comment>
<evidence type="ECO:0000256" key="5">
    <source>
        <dbReference type="SAM" id="MobiDB-lite"/>
    </source>
</evidence>
<dbReference type="GO" id="GO:0000272">
    <property type="term" value="P:polysaccharide catabolic process"/>
    <property type="evidence" value="ECO:0007669"/>
    <property type="project" value="InterPro"/>
</dbReference>
<keyword evidence="2 4" id="KW-0378">Hydrolase</keyword>
<gene>
    <name evidence="7" type="ORF">PPNO1_LOCUS3483</name>
</gene>
<evidence type="ECO:0000313" key="7">
    <source>
        <dbReference type="EMBL" id="CAI4213739.1"/>
    </source>
</evidence>
<proteinExistence type="inferred from homology"/>
<dbReference type="InterPro" id="IPR001547">
    <property type="entry name" value="Glyco_hydro_5"/>
</dbReference>
<feature type="compositionally biased region" description="Basic and acidic residues" evidence="5">
    <location>
        <begin position="93"/>
        <end position="103"/>
    </location>
</feature>
<evidence type="ECO:0000256" key="4">
    <source>
        <dbReference type="RuleBase" id="RU361153"/>
    </source>
</evidence>
<organism evidence="7 8">
    <name type="scientific">Parascedosporium putredinis</name>
    <dbReference type="NCBI Taxonomy" id="1442378"/>
    <lineage>
        <taxon>Eukaryota</taxon>
        <taxon>Fungi</taxon>
        <taxon>Dikarya</taxon>
        <taxon>Ascomycota</taxon>
        <taxon>Pezizomycotina</taxon>
        <taxon>Sordariomycetes</taxon>
        <taxon>Hypocreomycetidae</taxon>
        <taxon>Microascales</taxon>
        <taxon>Microascaceae</taxon>
        <taxon>Parascedosporium</taxon>
    </lineage>
</organism>
<dbReference type="PANTHER" id="PTHR31263">
    <property type="entry name" value="CELLULASE FAMILY PROTEIN (AFU_ORTHOLOGUE AFUA_5G14560)"/>
    <property type="match status" value="1"/>
</dbReference>
<feature type="domain" description="Glycoside hydrolase family 5" evidence="6">
    <location>
        <begin position="197"/>
        <end position="373"/>
    </location>
</feature>
<dbReference type="OrthoDB" id="442731at2759"/>
<dbReference type="Proteomes" id="UP000838763">
    <property type="component" value="Unassembled WGS sequence"/>
</dbReference>
<dbReference type="Gene3D" id="3.20.20.80">
    <property type="entry name" value="Glycosidases"/>
    <property type="match status" value="1"/>
</dbReference>
<dbReference type="GO" id="GO:0004553">
    <property type="term" value="F:hydrolase activity, hydrolyzing O-glycosyl compounds"/>
    <property type="evidence" value="ECO:0007669"/>
    <property type="project" value="InterPro"/>
</dbReference>
<evidence type="ECO:0000313" key="8">
    <source>
        <dbReference type="Proteomes" id="UP000838763"/>
    </source>
</evidence>
<protein>
    <recommendedName>
        <fullName evidence="6">Glycoside hydrolase family 5 domain-containing protein</fullName>
    </recommendedName>
</protein>
<evidence type="ECO:0000259" key="6">
    <source>
        <dbReference type="Pfam" id="PF00150"/>
    </source>
</evidence>
<feature type="region of interest" description="Disordered" evidence="5">
    <location>
        <begin position="78"/>
        <end position="110"/>
    </location>
</feature>
<dbReference type="InterPro" id="IPR017853">
    <property type="entry name" value="GH"/>
</dbReference>